<evidence type="ECO:0000259" key="1">
    <source>
        <dbReference type="Pfam" id="PF08308"/>
    </source>
</evidence>
<dbReference type="Pfam" id="PF08308">
    <property type="entry name" value="PEGA"/>
    <property type="match status" value="1"/>
</dbReference>
<reference evidence="2" key="1">
    <citation type="journal article" date="2020" name="Nature">
        <title>Giant virus diversity and host interactions through global metagenomics.</title>
        <authorList>
            <person name="Schulz F."/>
            <person name="Roux S."/>
            <person name="Paez-Espino D."/>
            <person name="Jungbluth S."/>
            <person name="Walsh D.A."/>
            <person name="Denef V.J."/>
            <person name="McMahon K.D."/>
            <person name="Konstantinidis K.T."/>
            <person name="Eloe-Fadrosh E.A."/>
            <person name="Kyrpides N.C."/>
            <person name="Woyke T."/>
        </authorList>
    </citation>
    <scope>NUCLEOTIDE SEQUENCE</scope>
    <source>
        <strain evidence="2">GVMAG-S-1064190-84</strain>
    </source>
</reference>
<proteinExistence type="predicted"/>
<dbReference type="InterPro" id="IPR013229">
    <property type="entry name" value="PEGA"/>
</dbReference>
<sequence>MNINYKSLLVLIISMLLMGCATVMNQHVAESLTIRSDPSQANVIIEDETGVKIYEGTTPTFVHLVKKKGYFSGKKYSVRIRKEGYEDKLVIVDTTINKWYIGNIVIGGVIGFLVIDPITGAMWSLSTNDVNVTFDEPKRPLLLNPDDIIIVTLQDIPLDLHHKLIPIVK</sequence>
<dbReference type="PROSITE" id="PS51257">
    <property type="entry name" value="PROKAR_LIPOPROTEIN"/>
    <property type="match status" value="1"/>
</dbReference>
<accession>A0A6C0JSV3</accession>
<name>A0A6C0JSV3_9ZZZZ</name>
<protein>
    <recommendedName>
        <fullName evidence="1">PEGA domain-containing protein</fullName>
    </recommendedName>
</protein>
<organism evidence="2">
    <name type="scientific">viral metagenome</name>
    <dbReference type="NCBI Taxonomy" id="1070528"/>
    <lineage>
        <taxon>unclassified sequences</taxon>
        <taxon>metagenomes</taxon>
        <taxon>organismal metagenomes</taxon>
    </lineage>
</organism>
<dbReference type="AlphaFoldDB" id="A0A6C0JSV3"/>
<evidence type="ECO:0000313" key="2">
    <source>
        <dbReference type="EMBL" id="QHU08832.1"/>
    </source>
</evidence>
<dbReference type="EMBL" id="MN740699">
    <property type="protein sequence ID" value="QHU08832.1"/>
    <property type="molecule type" value="Genomic_DNA"/>
</dbReference>
<feature type="domain" description="PEGA" evidence="1">
    <location>
        <begin position="31"/>
        <end position="93"/>
    </location>
</feature>